<reference evidence="1" key="1">
    <citation type="journal article" date="2019" name="bioRxiv">
        <title>The Genome of the Zebra Mussel, Dreissena polymorpha: A Resource for Invasive Species Research.</title>
        <authorList>
            <person name="McCartney M.A."/>
            <person name="Auch B."/>
            <person name="Kono T."/>
            <person name="Mallez S."/>
            <person name="Zhang Y."/>
            <person name="Obille A."/>
            <person name="Becker A."/>
            <person name="Abrahante J.E."/>
            <person name="Garbe J."/>
            <person name="Badalamenti J.P."/>
            <person name="Herman A."/>
            <person name="Mangelson H."/>
            <person name="Liachko I."/>
            <person name="Sullivan S."/>
            <person name="Sone E.D."/>
            <person name="Koren S."/>
            <person name="Silverstein K.A.T."/>
            <person name="Beckman K.B."/>
            <person name="Gohl D.M."/>
        </authorList>
    </citation>
    <scope>NUCLEOTIDE SEQUENCE</scope>
    <source>
        <strain evidence="1">Duluth1</strain>
        <tissue evidence="1">Whole animal</tissue>
    </source>
</reference>
<comment type="caution">
    <text evidence="1">The sequence shown here is derived from an EMBL/GenBank/DDBJ whole genome shotgun (WGS) entry which is preliminary data.</text>
</comment>
<name>A0A9D4H9X8_DREPO</name>
<evidence type="ECO:0000313" key="1">
    <source>
        <dbReference type="EMBL" id="KAH3713021.1"/>
    </source>
</evidence>
<dbReference type="AlphaFoldDB" id="A0A9D4H9X8"/>
<proteinExistence type="predicted"/>
<keyword evidence="2" id="KW-1185">Reference proteome</keyword>
<organism evidence="1 2">
    <name type="scientific">Dreissena polymorpha</name>
    <name type="common">Zebra mussel</name>
    <name type="synonym">Mytilus polymorpha</name>
    <dbReference type="NCBI Taxonomy" id="45954"/>
    <lineage>
        <taxon>Eukaryota</taxon>
        <taxon>Metazoa</taxon>
        <taxon>Spiralia</taxon>
        <taxon>Lophotrochozoa</taxon>
        <taxon>Mollusca</taxon>
        <taxon>Bivalvia</taxon>
        <taxon>Autobranchia</taxon>
        <taxon>Heteroconchia</taxon>
        <taxon>Euheterodonta</taxon>
        <taxon>Imparidentia</taxon>
        <taxon>Neoheterodontei</taxon>
        <taxon>Myida</taxon>
        <taxon>Dreissenoidea</taxon>
        <taxon>Dreissenidae</taxon>
        <taxon>Dreissena</taxon>
    </lineage>
</organism>
<dbReference type="Proteomes" id="UP000828390">
    <property type="component" value="Unassembled WGS sequence"/>
</dbReference>
<protein>
    <submittedName>
        <fullName evidence="1">Uncharacterized protein</fullName>
    </submittedName>
</protein>
<gene>
    <name evidence="1" type="ORF">DPMN_072784</name>
</gene>
<sequence>MVKNHDQQHCIHHHEWREARRSDKYMGVTVFKVGTSTAEVLIRIAAAMVRLSRLWISSSITFPLCTGSTSPS</sequence>
<dbReference type="EMBL" id="JAIWYP010000014">
    <property type="protein sequence ID" value="KAH3713021.1"/>
    <property type="molecule type" value="Genomic_DNA"/>
</dbReference>
<accession>A0A9D4H9X8</accession>
<reference evidence="1" key="2">
    <citation type="submission" date="2020-11" db="EMBL/GenBank/DDBJ databases">
        <authorList>
            <person name="McCartney M.A."/>
            <person name="Auch B."/>
            <person name="Kono T."/>
            <person name="Mallez S."/>
            <person name="Becker A."/>
            <person name="Gohl D.M."/>
            <person name="Silverstein K.A.T."/>
            <person name="Koren S."/>
            <person name="Bechman K.B."/>
            <person name="Herman A."/>
            <person name="Abrahante J.E."/>
            <person name="Garbe J."/>
        </authorList>
    </citation>
    <scope>NUCLEOTIDE SEQUENCE</scope>
    <source>
        <strain evidence="1">Duluth1</strain>
        <tissue evidence="1">Whole animal</tissue>
    </source>
</reference>
<evidence type="ECO:0000313" key="2">
    <source>
        <dbReference type="Proteomes" id="UP000828390"/>
    </source>
</evidence>